<comment type="caution">
    <text evidence="1">The sequence shown here is derived from an EMBL/GenBank/DDBJ whole genome shotgun (WGS) entry which is preliminary data.</text>
</comment>
<sequence length="273" mass="29956">MSSQQNLPISDPPSSATGNAAWSSTISATPALRAFLARFTESLRRAFARRRPWYELVDRTAFSKPDSLTDATSRIRKNFNYFRVNYLTLLSGVLAFSLLSHPFSLLTIVSLIAAWLFLYLFRSADQPVVIGGRTFSDREILGILVLFTVFVVFLTSVGSLLMSATLIGLGIVCVHGAFRDPEDLFLDDQETSGAGLFSSFSGAATSAAVADVIALLCIKKQRFDALKMNLIGIWGFLRLLLKCAELPSLSHTHLRLVESLNLTSFLVTLILPA</sequence>
<accession>A0ACB8XL72</accession>
<reference evidence="2" key="1">
    <citation type="journal article" date="2022" name="Mol. Ecol. Resour.">
        <title>The genomes of chicory, endive, great burdock and yacon provide insights into Asteraceae palaeo-polyploidization history and plant inulin production.</title>
        <authorList>
            <person name="Fan W."/>
            <person name="Wang S."/>
            <person name="Wang H."/>
            <person name="Wang A."/>
            <person name="Jiang F."/>
            <person name="Liu H."/>
            <person name="Zhao H."/>
            <person name="Xu D."/>
            <person name="Zhang Y."/>
        </authorList>
    </citation>
    <scope>NUCLEOTIDE SEQUENCE [LARGE SCALE GENOMIC DNA]</scope>
    <source>
        <strain evidence="2">cv. Niubang</strain>
    </source>
</reference>
<dbReference type="EMBL" id="CM042063">
    <property type="protein sequence ID" value="KAI3667800.1"/>
    <property type="molecule type" value="Genomic_DNA"/>
</dbReference>
<organism evidence="1 2">
    <name type="scientific">Arctium lappa</name>
    <name type="common">Greater burdock</name>
    <name type="synonym">Lappa major</name>
    <dbReference type="NCBI Taxonomy" id="4217"/>
    <lineage>
        <taxon>Eukaryota</taxon>
        <taxon>Viridiplantae</taxon>
        <taxon>Streptophyta</taxon>
        <taxon>Embryophyta</taxon>
        <taxon>Tracheophyta</taxon>
        <taxon>Spermatophyta</taxon>
        <taxon>Magnoliopsida</taxon>
        <taxon>eudicotyledons</taxon>
        <taxon>Gunneridae</taxon>
        <taxon>Pentapetalae</taxon>
        <taxon>asterids</taxon>
        <taxon>campanulids</taxon>
        <taxon>Asterales</taxon>
        <taxon>Asteraceae</taxon>
        <taxon>Carduoideae</taxon>
        <taxon>Cardueae</taxon>
        <taxon>Arctiinae</taxon>
        <taxon>Arctium</taxon>
    </lineage>
</organism>
<keyword evidence="2" id="KW-1185">Reference proteome</keyword>
<evidence type="ECO:0000313" key="1">
    <source>
        <dbReference type="EMBL" id="KAI3667800.1"/>
    </source>
</evidence>
<gene>
    <name evidence="1" type="ORF">L6452_42869</name>
</gene>
<protein>
    <submittedName>
        <fullName evidence="1">Uncharacterized protein</fullName>
    </submittedName>
</protein>
<dbReference type="Proteomes" id="UP001055879">
    <property type="component" value="Linkage Group LG17"/>
</dbReference>
<name>A0ACB8XL72_ARCLA</name>
<evidence type="ECO:0000313" key="2">
    <source>
        <dbReference type="Proteomes" id="UP001055879"/>
    </source>
</evidence>
<reference evidence="1 2" key="2">
    <citation type="journal article" date="2022" name="Mol. Ecol. Resour.">
        <title>The genomes of chicory, endive, great burdock and yacon provide insights into Asteraceae paleo-polyploidization history and plant inulin production.</title>
        <authorList>
            <person name="Fan W."/>
            <person name="Wang S."/>
            <person name="Wang H."/>
            <person name="Wang A."/>
            <person name="Jiang F."/>
            <person name="Liu H."/>
            <person name="Zhao H."/>
            <person name="Xu D."/>
            <person name="Zhang Y."/>
        </authorList>
    </citation>
    <scope>NUCLEOTIDE SEQUENCE [LARGE SCALE GENOMIC DNA]</scope>
    <source>
        <strain evidence="2">cv. Niubang</strain>
    </source>
</reference>
<proteinExistence type="predicted"/>